<feature type="domain" description="ABC transporter" evidence="7">
    <location>
        <begin position="7"/>
        <end position="245"/>
    </location>
</feature>
<dbReference type="GO" id="GO:0016887">
    <property type="term" value="F:ATP hydrolysis activity"/>
    <property type="evidence" value="ECO:0007669"/>
    <property type="project" value="InterPro"/>
</dbReference>
<comment type="function">
    <text evidence="6">Part of the ABC transporter complex HmuTUV involved in hemin import. Responsible for energy coupling to the transport system.</text>
</comment>
<dbReference type="SUPFAM" id="SSF52540">
    <property type="entry name" value="P-loop containing nucleoside triphosphate hydrolases"/>
    <property type="match status" value="1"/>
</dbReference>
<keyword evidence="5" id="KW-1278">Translocase</keyword>
<evidence type="ECO:0000256" key="1">
    <source>
        <dbReference type="ARBA" id="ARBA00005417"/>
    </source>
</evidence>
<keyword evidence="3" id="KW-0547">Nucleotide-binding</keyword>
<dbReference type="InterPro" id="IPR027417">
    <property type="entry name" value="P-loop_NTPase"/>
</dbReference>
<evidence type="ECO:0000256" key="4">
    <source>
        <dbReference type="ARBA" id="ARBA00022840"/>
    </source>
</evidence>
<accession>A0A926P072</accession>
<protein>
    <submittedName>
        <fullName evidence="8">Heme ABC transporter ATP-binding protein</fullName>
    </submittedName>
</protein>
<dbReference type="PANTHER" id="PTHR42794:SF1">
    <property type="entry name" value="HEMIN IMPORT ATP-BINDING PROTEIN HMUV"/>
    <property type="match status" value="1"/>
</dbReference>
<organism evidence="8 9">
    <name type="scientific">Roseibium aggregatum</name>
    <dbReference type="NCBI Taxonomy" id="187304"/>
    <lineage>
        <taxon>Bacteria</taxon>
        <taxon>Pseudomonadati</taxon>
        <taxon>Pseudomonadota</taxon>
        <taxon>Alphaproteobacteria</taxon>
        <taxon>Hyphomicrobiales</taxon>
        <taxon>Stappiaceae</taxon>
        <taxon>Roseibium</taxon>
    </lineage>
</organism>
<keyword evidence="2" id="KW-0813">Transport</keyword>
<dbReference type="Gene3D" id="3.40.50.300">
    <property type="entry name" value="P-loop containing nucleotide triphosphate hydrolases"/>
    <property type="match status" value="1"/>
</dbReference>
<gene>
    <name evidence="8" type="ORF">HK439_14785</name>
</gene>
<dbReference type="GO" id="GO:0005524">
    <property type="term" value="F:ATP binding"/>
    <property type="evidence" value="ECO:0007669"/>
    <property type="project" value="UniProtKB-KW"/>
</dbReference>
<evidence type="ECO:0000313" key="8">
    <source>
        <dbReference type="EMBL" id="MBD1547531.1"/>
    </source>
</evidence>
<comment type="similarity">
    <text evidence="1">Belongs to the ABC transporter superfamily.</text>
</comment>
<dbReference type="Proteomes" id="UP000598467">
    <property type="component" value="Unassembled WGS sequence"/>
</dbReference>
<dbReference type="AlphaFoldDB" id="A0A926P072"/>
<dbReference type="PANTHER" id="PTHR42794">
    <property type="entry name" value="HEMIN IMPORT ATP-BINDING PROTEIN HMUV"/>
    <property type="match status" value="1"/>
</dbReference>
<dbReference type="PROSITE" id="PS50893">
    <property type="entry name" value="ABC_TRANSPORTER_2"/>
    <property type="match status" value="1"/>
</dbReference>
<dbReference type="CDD" id="cd03214">
    <property type="entry name" value="ABC_Iron-Siderophores_B12_Hemin"/>
    <property type="match status" value="1"/>
</dbReference>
<sequence>MAMETNLSVTGLAVRLTGKTIVSDVTFAAHAGKVCTIVGPNGSGKSTLLKAITGETGHDGEVRLNARPLGRYPPRELAEVRAVLPQHTQLSFPLTVKEVVRLGLQNTPLPLAEAQGRIGEALDRVDMAGFEGRAYQSLSGGEQQRVQLARVLCQVWQPKAGDQPRWLILDEPISSLDIRHQLLIMDVARDFADRGGGVLCVLHDLNLTAMYADQVLVMKNGRLLADGPVADVYRDDLISDAFDFPLKIGSLPVADVPFLLPQAAEGRLPAR</sequence>
<reference evidence="8" key="1">
    <citation type="submission" date="2020-05" db="EMBL/GenBank/DDBJ databases">
        <title>Identification of trans-AT polyketide cluster in two marine bacteria, producers of a novel glutaramide-containing polyketide sesbanimide D and analogs.</title>
        <authorList>
            <person name="Kacar D."/>
            <person name="Rodriguez P."/>
            <person name="Canedo L."/>
            <person name="Gonzalez E."/>
            <person name="Galan B."/>
            <person name="De La Calle F."/>
            <person name="Garcia J.L."/>
        </authorList>
    </citation>
    <scope>NUCLEOTIDE SEQUENCE</scope>
    <source>
        <strain evidence="8">PHM038</strain>
    </source>
</reference>
<evidence type="ECO:0000256" key="2">
    <source>
        <dbReference type="ARBA" id="ARBA00022448"/>
    </source>
</evidence>
<evidence type="ECO:0000313" key="9">
    <source>
        <dbReference type="Proteomes" id="UP000598467"/>
    </source>
</evidence>
<evidence type="ECO:0000256" key="3">
    <source>
        <dbReference type="ARBA" id="ARBA00022741"/>
    </source>
</evidence>
<dbReference type="SMART" id="SM00382">
    <property type="entry name" value="AAA"/>
    <property type="match status" value="1"/>
</dbReference>
<evidence type="ECO:0000256" key="5">
    <source>
        <dbReference type="ARBA" id="ARBA00022967"/>
    </source>
</evidence>
<comment type="caution">
    <text evidence="8">The sequence shown here is derived from an EMBL/GenBank/DDBJ whole genome shotgun (WGS) entry which is preliminary data.</text>
</comment>
<dbReference type="EMBL" id="JABFCZ010000015">
    <property type="protein sequence ID" value="MBD1547531.1"/>
    <property type="molecule type" value="Genomic_DNA"/>
</dbReference>
<dbReference type="InterPro" id="IPR003439">
    <property type="entry name" value="ABC_transporter-like_ATP-bd"/>
</dbReference>
<keyword evidence="4 8" id="KW-0067">ATP-binding</keyword>
<dbReference type="InterPro" id="IPR003593">
    <property type="entry name" value="AAA+_ATPase"/>
</dbReference>
<evidence type="ECO:0000259" key="7">
    <source>
        <dbReference type="PROSITE" id="PS50893"/>
    </source>
</evidence>
<dbReference type="PROSITE" id="PS00211">
    <property type="entry name" value="ABC_TRANSPORTER_1"/>
    <property type="match status" value="1"/>
</dbReference>
<name>A0A926P072_9HYPH</name>
<dbReference type="Pfam" id="PF00005">
    <property type="entry name" value="ABC_tran"/>
    <property type="match status" value="1"/>
</dbReference>
<proteinExistence type="inferred from homology"/>
<evidence type="ECO:0000256" key="6">
    <source>
        <dbReference type="ARBA" id="ARBA00037066"/>
    </source>
</evidence>
<dbReference type="InterPro" id="IPR017871">
    <property type="entry name" value="ABC_transporter-like_CS"/>
</dbReference>
<dbReference type="NCBIfam" id="NF010068">
    <property type="entry name" value="PRK13548.1"/>
    <property type="match status" value="1"/>
</dbReference>